<sequence>MKRPLLNVDLEHHPKFPMQLRYIHYNILRMEVLGLDDDYKRDLMGCDQKVFLNYKKEIEKSFQCKNWLLIVKKSFYLNILEPNEFVSSCILPVAEEFTGLIDDFLLKKNFLNQKKLLQTIILTKFIEKCRQELKQNKLKLFPEINKLEKDDIEYIEKLRLLSPKLYKGLKKSHKQTSFALEKLKMDTNNNFNLLRVAFAVGILDESIFDRISTPLTISYAKKINEINQNRYEDGYRQLQIYNLLIGLFSDLEFKFVCSD</sequence>
<dbReference type="EMBL" id="CABVMM010000036">
    <property type="protein sequence ID" value="VVV02585.1"/>
    <property type="molecule type" value="Genomic_DNA"/>
</dbReference>
<evidence type="ECO:0000313" key="1">
    <source>
        <dbReference type="EMBL" id="VVV02585.1"/>
    </source>
</evidence>
<gene>
    <name evidence="1" type="ORF">FVB9532_03892</name>
</gene>
<proteinExistence type="predicted"/>
<accession>A0AC61YE71</accession>
<reference evidence="1" key="1">
    <citation type="submission" date="2019-09" db="EMBL/GenBank/DDBJ databases">
        <authorList>
            <person name="Rodrigo-Torres L."/>
            <person name="Arahal R. D."/>
            <person name="Lucena T."/>
        </authorList>
    </citation>
    <scope>NUCLEOTIDE SEQUENCE</scope>
    <source>
        <strain evidence="1">ISS653</strain>
    </source>
</reference>
<keyword evidence="2" id="KW-1185">Reference proteome</keyword>
<evidence type="ECO:0000313" key="2">
    <source>
        <dbReference type="Proteomes" id="UP000356253"/>
    </source>
</evidence>
<organism evidence="1 2">
    <name type="scientific">Mesonia oceanica</name>
    <dbReference type="NCBI Taxonomy" id="2687242"/>
    <lineage>
        <taxon>Bacteria</taxon>
        <taxon>Pseudomonadati</taxon>
        <taxon>Bacteroidota</taxon>
        <taxon>Flavobacteriia</taxon>
        <taxon>Flavobacteriales</taxon>
        <taxon>Flavobacteriaceae</taxon>
        <taxon>Mesonia</taxon>
    </lineage>
</organism>
<dbReference type="Proteomes" id="UP000356253">
    <property type="component" value="Unassembled WGS sequence"/>
</dbReference>
<name>A0AC61YE71_9FLAO</name>
<comment type="caution">
    <text evidence="1">The sequence shown here is derived from an EMBL/GenBank/DDBJ whole genome shotgun (WGS) entry which is preliminary data.</text>
</comment>
<protein>
    <submittedName>
        <fullName evidence="1">Uncharacterized protein</fullName>
    </submittedName>
</protein>